<keyword evidence="3" id="KW-0028">Amino-acid biosynthesis</keyword>
<evidence type="ECO:0000256" key="7">
    <source>
        <dbReference type="ARBA" id="ARBA00023159"/>
    </source>
</evidence>
<evidence type="ECO:0000256" key="3">
    <source>
        <dbReference type="ARBA" id="ARBA00022822"/>
    </source>
</evidence>
<evidence type="ECO:0000256" key="2">
    <source>
        <dbReference type="ARBA" id="ARBA00022491"/>
    </source>
</evidence>
<dbReference type="InterPro" id="IPR005119">
    <property type="entry name" value="LysR_subst-bd"/>
</dbReference>
<keyword evidence="4" id="KW-0805">Transcription regulation</keyword>
<dbReference type="GO" id="GO:0043565">
    <property type="term" value="F:sequence-specific DNA binding"/>
    <property type="evidence" value="ECO:0007669"/>
    <property type="project" value="TreeGrafter"/>
</dbReference>
<protein>
    <recommendedName>
        <fullName evidence="9">HTH-type transcriptional regulator TrpI</fullName>
    </recommendedName>
    <alternativeName>
        <fullName evidence="10">TrpBA operon transcriptional activator</fullName>
    </alternativeName>
</protein>
<dbReference type="AlphaFoldDB" id="A0AAU7XZ93"/>
<dbReference type="PANTHER" id="PTHR30537">
    <property type="entry name" value="HTH-TYPE TRANSCRIPTIONAL REGULATOR"/>
    <property type="match status" value="1"/>
</dbReference>
<sequence length="293" mass="31405">MSTLPSLSALRAFEAAARHLSVTLAARELCVTPGAVSLQVKELEAALGVQLFLRRPRSLALTAEGADYFATLRTAFRLMREATAEITARARPAVLTLTCTPGFALQWLVPRLGGFEARMPGIDVRISPSNRRMDFALDGIDLAVRHGFGRYEGLVAERLVDDELVPVCSPALAADASLSTPAQLAGFTLLHDEHRHDWPLWLEAAGAPEVDATRGPLFVDSNGAIEAARAGLGVALVRRSLVHRELAAGTLLAPFHQGVASALAYFLVYPAGVLERPAVAAFREWLLAEAGRA</sequence>
<accession>A0AAU7XZ93</accession>
<evidence type="ECO:0000256" key="9">
    <source>
        <dbReference type="ARBA" id="ARBA00067891"/>
    </source>
</evidence>
<keyword evidence="2" id="KW-0678">Repressor</keyword>
<evidence type="ECO:0000256" key="5">
    <source>
        <dbReference type="ARBA" id="ARBA00023125"/>
    </source>
</evidence>
<evidence type="ECO:0000256" key="4">
    <source>
        <dbReference type="ARBA" id="ARBA00023015"/>
    </source>
</evidence>
<comment type="similarity">
    <text evidence="1">Belongs to the LysR transcriptional regulatory family.</text>
</comment>
<proteinExistence type="inferred from homology"/>
<dbReference type="PANTHER" id="PTHR30537:SF26">
    <property type="entry name" value="GLYCINE CLEAVAGE SYSTEM TRANSCRIPTIONAL ACTIVATOR"/>
    <property type="match status" value="1"/>
</dbReference>
<dbReference type="GO" id="GO:0000162">
    <property type="term" value="P:L-tryptophan biosynthetic process"/>
    <property type="evidence" value="ECO:0007669"/>
    <property type="project" value="UniProtKB-KW"/>
</dbReference>
<dbReference type="Gene3D" id="3.40.190.10">
    <property type="entry name" value="Periplasmic binding protein-like II"/>
    <property type="match status" value="2"/>
</dbReference>
<reference evidence="12" key="1">
    <citation type="submission" date="2023-08" db="EMBL/GenBank/DDBJ databases">
        <title>Increased levels of nutrients transform a symbiont into a lethal pathobiont.</title>
        <authorList>
            <person name="Lachnit T."/>
            <person name="Ulrich L."/>
            <person name="Willmer F.M."/>
            <person name="Hasenbein T."/>
            <person name="Steiner L.X."/>
            <person name="Wolters M."/>
            <person name="Herbst E.M."/>
            <person name="Deines P."/>
        </authorList>
    </citation>
    <scope>NUCLEOTIDE SEQUENCE</scope>
    <source>
        <strain evidence="12">T3</strain>
    </source>
</reference>
<organism evidence="12">
    <name type="scientific">Pseudomonas solani</name>
    <dbReference type="NCBI Taxonomy" id="2731552"/>
    <lineage>
        <taxon>Bacteria</taxon>
        <taxon>Pseudomonadati</taxon>
        <taxon>Pseudomonadota</taxon>
        <taxon>Gammaproteobacteria</taxon>
        <taxon>Pseudomonadales</taxon>
        <taxon>Pseudomonadaceae</taxon>
        <taxon>Pseudomonas</taxon>
    </lineage>
</organism>
<keyword evidence="5" id="KW-0238">DNA-binding</keyword>
<evidence type="ECO:0000256" key="10">
    <source>
        <dbReference type="ARBA" id="ARBA00077124"/>
    </source>
</evidence>
<dbReference type="Pfam" id="PF00126">
    <property type="entry name" value="HTH_1"/>
    <property type="match status" value="1"/>
</dbReference>
<keyword evidence="8" id="KW-0804">Transcription</keyword>
<dbReference type="SUPFAM" id="SSF46785">
    <property type="entry name" value="Winged helix' DNA-binding domain"/>
    <property type="match status" value="1"/>
</dbReference>
<evidence type="ECO:0000256" key="6">
    <source>
        <dbReference type="ARBA" id="ARBA00023141"/>
    </source>
</evidence>
<dbReference type="FunFam" id="1.10.10.10:FF:000038">
    <property type="entry name" value="Glycine cleavage system transcriptional activator"/>
    <property type="match status" value="1"/>
</dbReference>
<evidence type="ECO:0000256" key="1">
    <source>
        <dbReference type="ARBA" id="ARBA00009437"/>
    </source>
</evidence>
<dbReference type="Gene3D" id="1.10.10.10">
    <property type="entry name" value="Winged helix-like DNA-binding domain superfamily/Winged helix DNA-binding domain"/>
    <property type="match status" value="1"/>
</dbReference>
<dbReference type="FunFam" id="3.40.190.10:FF:000017">
    <property type="entry name" value="Glycine cleavage system transcriptional activator"/>
    <property type="match status" value="1"/>
</dbReference>
<dbReference type="EMBL" id="CP158373">
    <property type="protein sequence ID" value="XBY61906.1"/>
    <property type="molecule type" value="Genomic_DNA"/>
</dbReference>
<dbReference type="Pfam" id="PF03466">
    <property type="entry name" value="LysR_substrate"/>
    <property type="match status" value="1"/>
</dbReference>
<keyword evidence="3" id="KW-0822">Tryptophan biosynthesis</keyword>
<dbReference type="SUPFAM" id="SSF53850">
    <property type="entry name" value="Periplasmic binding protein-like II"/>
    <property type="match status" value="1"/>
</dbReference>
<dbReference type="InterPro" id="IPR036390">
    <property type="entry name" value="WH_DNA-bd_sf"/>
</dbReference>
<feature type="domain" description="HTH lysR-type" evidence="11">
    <location>
        <begin position="5"/>
        <end position="62"/>
    </location>
</feature>
<evidence type="ECO:0000313" key="12">
    <source>
        <dbReference type="EMBL" id="XBY61906.1"/>
    </source>
</evidence>
<evidence type="ECO:0000256" key="8">
    <source>
        <dbReference type="ARBA" id="ARBA00023163"/>
    </source>
</evidence>
<dbReference type="GO" id="GO:0006351">
    <property type="term" value="P:DNA-templated transcription"/>
    <property type="evidence" value="ECO:0007669"/>
    <property type="project" value="TreeGrafter"/>
</dbReference>
<dbReference type="GO" id="GO:0003700">
    <property type="term" value="F:DNA-binding transcription factor activity"/>
    <property type="evidence" value="ECO:0007669"/>
    <property type="project" value="InterPro"/>
</dbReference>
<dbReference type="PRINTS" id="PR00039">
    <property type="entry name" value="HTHLYSR"/>
</dbReference>
<keyword evidence="7" id="KW-0010">Activator</keyword>
<name>A0AAU7XZ93_9PSED</name>
<dbReference type="GO" id="GO:0009891">
    <property type="term" value="P:positive regulation of biosynthetic process"/>
    <property type="evidence" value="ECO:0007669"/>
    <property type="project" value="UniProtKB-ARBA"/>
</dbReference>
<dbReference type="NCBIfam" id="NF008352">
    <property type="entry name" value="PRK11139.1"/>
    <property type="match status" value="1"/>
</dbReference>
<gene>
    <name evidence="12" type="primary">gcvA</name>
    <name evidence="12" type="ORF">ABS648_18285</name>
</gene>
<keyword evidence="6" id="KW-0057">Aromatic amino acid biosynthesis</keyword>
<dbReference type="CDD" id="cd08432">
    <property type="entry name" value="PBP2_GcdR_TrpI_HvrB_AmpR_like"/>
    <property type="match status" value="1"/>
</dbReference>
<dbReference type="InterPro" id="IPR058163">
    <property type="entry name" value="LysR-type_TF_proteobact-type"/>
</dbReference>
<evidence type="ECO:0000259" key="11">
    <source>
        <dbReference type="PROSITE" id="PS50931"/>
    </source>
</evidence>
<dbReference type="InterPro" id="IPR000847">
    <property type="entry name" value="LysR_HTH_N"/>
</dbReference>
<dbReference type="PROSITE" id="PS50931">
    <property type="entry name" value="HTH_LYSR"/>
    <property type="match status" value="1"/>
</dbReference>
<dbReference type="RefSeq" id="WP_350446369.1">
    <property type="nucleotide sequence ID" value="NZ_CP158373.1"/>
</dbReference>
<dbReference type="InterPro" id="IPR036388">
    <property type="entry name" value="WH-like_DNA-bd_sf"/>
</dbReference>